<dbReference type="AlphaFoldDB" id="A0A7W5AUJ9"/>
<sequence length="51" mass="5650">MTTKESLLQIQSDLLTMSAMVEEQIGRIDRIMLESGAKPEGITDVLGELEE</sequence>
<dbReference type="EMBL" id="JACHXK010000001">
    <property type="protein sequence ID" value="MBB3108541.1"/>
    <property type="molecule type" value="Genomic_DNA"/>
</dbReference>
<dbReference type="Proteomes" id="UP000570361">
    <property type="component" value="Unassembled WGS sequence"/>
</dbReference>
<proteinExistence type="predicted"/>
<reference evidence="1 2" key="1">
    <citation type="submission" date="2020-08" db="EMBL/GenBank/DDBJ databases">
        <title>Genomic Encyclopedia of Type Strains, Phase III (KMG-III): the genomes of soil and plant-associated and newly described type strains.</title>
        <authorList>
            <person name="Whitman W."/>
        </authorList>
    </citation>
    <scope>NUCLEOTIDE SEQUENCE [LARGE SCALE GENOMIC DNA]</scope>
    <source>
        <strain evidence="1 2">CECT 5862</strain>
    </source>
</reference>
<gene>
    <name evidence="1" type="ORF">FHS18_000569</name>
</gene>
<comment type="caution">
    <text evidence="1">The sequence shown here is derived from an EMBL/GenBank/DDBJ whole genome shotgun (WGS) entry which is preliminary data.</text>
</comment>
<evidence type="ECO:0000313" key="1">
    <source>
        <dbReference type="EMBL" id="MBB3108541.1"/>
    </source>
</evidence>
<accession>A0A7W5AUJ9</accession>
<evidence type="ECO:0000313" key="2">
    <source>
        <dbReference type="Proteomes" id="UP000570361"/>
    </source>
</evidence>
<protein>
    <submittedName>
        <fullName evidence="1">Uncharacterized protein</fullName>
    </submittedName>
</protein>
<organism evidence="1 2">
    <name type="scientific">Paenibacillus phyllosphaerae</name>
    <dbReference type="NCBI Taxonomy" id="274593"/>
    <lineage>
        <taxon>Bacteria</taxon>
        <taxon>Bacillati</taxon>
        <taxon>Bacillota</taxon>
        <taxon>Bacilli</taxon>
        <taxon>Bacillales</taxon>
        <taxon>Paenibacillaceae</taxon>
        <taxon>Paenibacillus</taxon>
    </lineage>
</organism>
<keyword evidence="2" id="KW-1185">Reference proteome</keyword>
<name>A0A7W5AUJ9_9BACL</name>
<dbReference type="RefSeq" id="WP_183596702.1">
    <property type="nucleotide sequence ID" value="NZ_JACHXK010000001.1"/>
</dbReference>